<comment type="caution">
    <text evidence="2">The sequence shown here is derived from an EMBL/GenBank/DDBJ whole genome shotgun (WGS) entry which is preliminary data.</text>
</comment>
<evidence type="ECO:0000313" key="2">
    <source>
        <dbReference type="EMBL" id="GEU59809.1"/>
    </source>
</evidence>
<protein>
    <submittedName>
        <fullName evidence="2">Ribonuclease H-like domain-containing protein</fullName>
    </submittedName>
</protein>
<accession>A0A6L2LFA7</accession>
<dbReference type="PANTHER" id="PTHR42648:SF30">
    <property type="entry name" value="RIBONUCLEASE H-LIKE DOMAIN, GAG-PRE-INTEGRASE DOMAIN PROTEIN-RELATED"/>
    <property type="match status" value="1"/>
</dbReference>
<sequence length="123" mass="14012">MTRRVLFRCNSTGDLYHVTTPSPIPQALLVSQHTWNQRLGHPGSEVLLRLVLNNFISCNKEKPPALCHVCQLGKHMRLPFASSNTVVNSCFDIAHSDMWNSPIPSLSGYKYYVLFLNHYSHFV</sequence>
<reference evidence="2" key="1">
    <citation type="journal article" date="2019" name="Sci. Rep.">
        <title>Draft genome of Tanacetum cinerariifolium, the natural source of mosquito coil.</title>
        <authorList>
            <person name="Yamashiro T."/>
            <person name="Shiraishi A."/>
            <person name="Satake H."/>
            <person name="Nakayama K."/>
        </authorList>
    </citation>
    <scope>NUCLEOTIDE SEQUENCE</scope>
</reference>
<feature type="domain" description="GAG-pre-integrase" evidence="1">
    <location>
        <begin position="31"/>
        <end position="75"/>
    </location>
</feature>
<evidence type="ECO:0000259" key="1">
    <source>
        <dbReference type="Pfam" id="PF13976"/>
    </source>
</evidence>
<proteinExistence type="predicted"/>
<organism evidence="2">
    <name type="scientific">Tanacetum cinerariifolium</name>
    <name type="common">Dalmatian daisy</name>
    <name type="synonym">Chrysanthemum cinerariifolium</name>
    <dbReference type="NCBI Taxonomy" id="118510"/>
    <lineage>
        <taxon>Eukaryota</taxon>
        <taxon>Viridiplantae</taxon>
        <taxon>Streptophyta</taxon>
        <taxon>Embryophyta</taxon>
        <taxon>Tracheophyta</taxon>
        <taxon>Spermatophyta</taxon>
        <taxon>Magnoliopsida</taxon>
        <taxon>eudicotyledons</taxon>
        <taxon>Gunneridae</taxon>
        <taxon>Pentapetalae</taxon>
        <taxon>asterids</taxon>
        <taxon>campanulids</taxon>
        <taxon>Asterales</taxon>
        <taxon>Asteraceae</taxon>
        <taxon>Asteroideae</taxon>
        <taxon>Anthemideae</taxon>
        <taxon>Anthemidinae</taxon>
        <taxon>Tanacetum</taxon>
    </lineage>
</organism>
<dbReference type="AlphaFoldDB" id="A0A6L2LFA7"/>
<dbReference type="PANTHER" id="PTHR42648">
    <property type="entry name" value="TRANSPOSASE, PUTATIVE-RELATED"/>
    <property type="match status" value="1"/>
</dbReference>
<dbReference type="InterPro" id="IPR039537">
    <property type="entry name" value="Retrotran_Ty1/copia-like"/>
</dbReference>
<gene>
    <name evidence="2" type="ORF">Tci_031787</name>
</gene>
<dbReference type="Pfam" id="PF13976">
    <property type="entry name" value="gag_pre-integrs"/>
    <property type="match status" value="1"/>
</dbReference>
<dbReference type="InterPro" id="IPR025724">
    <property type="entry name" value="GAG-pre-integrase_dom"/>
</dbReference>
<name>A0A6L2LFA7_TANCI</name>
<dbReference type="EMBL" id="BKCJ010004234">
    <property type="protein sequence ID" value="GEU59809.1"/>
    <property type="molecule type" value="Genomic_DNA"/>
</dbReference>